<comment type="caution">
    <text evidence="1">The sequence shown here is derived from an EMBL/GenBank/DDBJ whole genome shotgun (WGS) entry which is preliminary data.</text>
</comment>
<gene>
    <name evidence="1" type="ORF">DSO57_1034767</name>
</gene>
<dbReference type="Proteomes" id="UP001165960">
    <property type="component" value="Unassembled WGS sequence"/>
</dbReference>
<dbReference type="EMBL" id="QTSX02001715">
    <property type="protein sequence ID" value="KAJ9079501.1"/>
    <property type="molecule type" value="Genomic_DNA"/>
</dbReference>
<sequence length="547" mass="62992">MELQRKGTMLVFDAGLANIVCDQCSASHVKCSREAPVCRRCSKSGHICTRKRTLQGNRIFQTLSKAGWILQPSQVQISSWSQVIENCNLTPLQRFYLCRHLLPMESILPRPTEYKEILKISSDVYKIPRHLSSTRKSLQLLYFTDEISNTLKLASSVFFYVFNPFYPLFSEEAFHSHPRSDTLKKLVIQIGLERMPQTEVVREAIQTNNLVELDLLNLPNTLDSLQCLLLVQFGSRIPWLSKTRFKILCITNRLITLLGLHKTPPSSPLWLERTLALHLTNYGEYSLSIAQSLIWHRYIWVNMDKQHLNSNFLPRIASFNQFLHLTDRIHYITSQTIYHSFTIILTASRDHLLAVRDKRSTAPFIKKLNAHLNTLTENFRWGWDNLEQLVPRSASQKLLLRRSLLTLTLRYNNDHIELSKLFCYIPQNSSHRISKAPLTFTINSPSQRGMVVAINTIQLAATITPSSFGLDYIHILIPSLAFMIAHTKPFKKAFGYSDHFQRSLLKAKHTIARGKNVTFTRKTATVCLDLIDFLLSHHKFSPHLLTS</sequence>
<keyword evidence="2" id="KW-1185">Reference proteome</keyword>
<organism evidence="1 2">
    <name type="scientific">Entomophthora muscae</name>
    <dbReference type="NCBI Taxonomy" id="34485"/>
    <lineage>
        <taxon>Eukaryota</taxon>
        <taxon>Fungi</taxon>
        <taxon>Fungi incertae sedis</taxon>
        <taxon>Zoopagomycota</taxon>
        <taxon>Entomophthoromycotina</taxon>
        <taxon>Entomophthoromycetes</taxon>
        <taxon>Entomophthorales</taxon>
        <taxon>Entomophthoraceae</taxon>
        <taxon>Entomophthora</taxon>
    </lineage>
</organism>
<accession>A0ACC2TYF5</accession>
<reference evidence="1" key="1">
    <citation type="submission" date="2022-04" db="EMBL/GenBank/DDBJ databases">
        <title>Genome of the entomopathogenic fungus Entomophthora muscae.</title>
        <authorList>
            <person name="Elya C."/>
            <person name="Lovett B.R."/>
            <person name="Lee E."/>
            <person name="Macias A.M."/>
            <person name="Hajek A.E."/>
            <person name="De Bivort B.L."/>
            <person name="Kasson M.T."/>
            <person name="De Fine Licht H.H."/>
            <person name="Stajich J.E."/>
        </authorList>
    </citation>
    <scope>NUCLEOTIDE SEQUENCE</scope>
    <source>
        <strain evidence="1">Berkeley</strain>
    </source>
</reference>
<name>A0ACC2TYF5_9FUNG</name>
<evidence type="ECO:0000313" key="2">
    <source>
        <dbReference type="Proteomes" id="UP001165960"/>
    </source>
</evidence>
<evidence type="ECO:0000313" key="1">
    <source>
        <dbReference type="EMBL" id="KAJ9079501.1"/>
    </source>
</evidence>
<proteinExistence type="predicted"/>
<protein>
    <submittedName>
        <fullName evidence="1">Uncharacterized protein</fullName>
    </submittedName>
</protein>